<dbReference type="PATRIC" id="fig|1300222.3.peg.4894"/>
<evidence type="ECO:0008006" key="6">
    <source>
        <dbReference type="Google" id="ProtNLM"/>
    </source>
</evidence>
<proteinExistence type="predicted"/>
<organism evidence="4 5">
    <name type="scientific">Brevibacillus borstelensis AK1</name>
    <dbReference type="NCBI Taxonomy" id="1300222"/>
    <lineage>
        <taxon>Bacteria</taxon>
        <taxon>Bacillati</taxon>
        <taxon>Bacillota</taxon>
        <taxon>Bacilli</taxon>
        <taxon>Bacillales</taxon>
        <taxon>Paenibacillaceae</taxon>
        <taxon>Brevibacillus</taxon>
    </lineage>
</organism>
<dbReference type="OrthoDB" id="2679816at2"/>
<protein>
    <recommendedName>
        <fullName evidence="6">Type IV pilus assembly protein PilO</fullName>
    </recommendedName>
</protein>
<evidence type="ECO:0000256" key="3">
    <source>
        <dbReference type="SAM" id="Phobius"/>
    </source>
</evidence>
<accession>M8D216</accession>
<keyword evidence="3" id="KW-1133">Transmembrane helix</keyword>
<dbReference type="RefSeq" id="WP_003392150.1">
    <property type="nucleotide sequence ID" value="NZ_APBN01000018.1"/>
</dbReference>
<keyword evidence="5" id="KW-1185">Reference proteome</keyword>
<feature type="region of interest" description="Disordered" evidence="2">
    <location>
        <begin position="125"/>
        <end position="171"/>
    </location>
</feature>
<feature type="region of interest" description="Disordered" evidence="2">
    <location>
        <begin position="272"/>
        <end position="301"/>
    </location>
</feature>
<dbReference type="Gene3D" id="3.30.70.60">
    <property type="match status" value="1"/>
</dbReference>
<feature type="transmembrane region" description="Helical" evidence="3">
    <location>
        <begin position="7"/>
        <end position="27"/>
    </location>
</feature>
<dbReference type="AlphaFoldDB" id="M8D216"/>
<evidence type="ECO:0000313" key="5">
    <source>
        <dbReference type="Proteomes" id="UP000012081"/>
    </source>
</evidence>
<evidence type="ECO:0000256" key="2">
    <source>
        <dbReference type="SAM" id="MobiDB-lite"/>
    </source>
</evidence>
<gene>
    <name evidence="4" type="ORF">I532_23291</name>
</gene>
<evidence type="ECO:0000256" key="1">
    <source>
        <dbReference type="SAM" id="Coils"/>
    </source>
</evidence>
<dbReference type="Proteomes" id="UP000012081">
    <property type="component" value="Unassembled WGS sequence"/>
</dbReference>
<name>M8D216_9BACL</name>
<dbReference type="InterPro" id="IPR014717">
    <property type="entry name" value="Transl_elong_EF1B/ribsomal_bS6"/>
</dbReference>
<dbReference type="STRING" id="1300222.I532_23291"/>
<keyword evidence="3" id="KW-0472">Membrane</keyword>
<feature type="compositionally biased region" description="Basic and acidic residues" evidence="2">
    <location>
        <begin position="137"/>
        <end position="154"/>
    </location>
</feature>
<feature type="coiled-coil region" evidence="1">
    <location>
        <begin position="35"/>
        <end position="62"/>
    </location>
</feature>
<reference evidence="4 5" key="1">
    <citation type="submission" date="2013-03" db="EMBL/GenBank/DDBJ databases">
        <title>Assembly of a new bacterial strain Brevibacillus borstelensis AK1.</title>
        <authorList>
            <person name="Rajan I."/>
            <person name="PoliReddy D."/>
            <person name="Sugumar T."/>
            <person name="Rathinam K."/>
            <person name="Alqarawi S."/>
            <person name="Khalil A.B."/>
            <person name="Sivakumar N."/>
        </authorList>
    </citation>
    <scope>NUCLEOTIDE SEQUENCE [LARGE SCALE GENOMIC DNA]</scope>
    <source>
        <strain evidence="4 5">AK1</strain>
    </source>
</reference>
<evidence type="ECO:0000313" key="4">
    <source>
        <dbReference type="EMBL" id="EMT50254.1"/>
    </source>
</evidence>
<dbReference type="EMBL" id="APBN01000018">
    <property type="protein sequence ID" value="EMT50254.1"/>
    <property type="molecule type" value="Genomic_DNA"/>
</dbReference>
<keyword evidence="3" id="KW-0812">Transmembrane</keyword>
<comment type="caution">
    <text evidence="4">The sequence shown here is derived from an EMBL/GenBank/DDBJ whole genome shotgun (WGS) entry which is preliminary data.</text>
</comment>
<sequence length="301" mass="32953">MAEKTRQYLFLFVALLFALLAVFYYIYLTPLQAKKSKLTVELAQLQATVQGLSSRNTEKKKDDTVSEEALAKVTEAIPVSPYTDQLVKDLGKLQTISKVEILTSSFTQPKVLSTKDMVEQIISKEEQGADTAAEESTGAKEPKTNSDTDKKETGTAEATGIASEPNAKDRSAALAMPTADTLRRLLPETALGSVEITLSVKGGYDELYLFLKEVQGLSRYLRVDEFTVAAAEKDEFTVPKDSRMTATIKLTSYYAPEFKQVVDKLPAVEVEAPSGKGNPFQYGITPKPGDPINESKEGSPY</sequence>
<keyword evidence="1" id="KW-0175">Coiled coil</keyword>